<dbReference type="RefSeq" id="WP_207419485.1">
    <property type="nucleotide sequence ID" value="NZ_CP061177.1"/>
</dbReference>
<dbReference type="Gene3D" id="3.40.190.10">
    <property type="entry name" value="Periplasmic binding protein-like II"/>
    <property type="match status" value="1"/>
</dbReference>
<dbReference type="PANTHER" id="PTHR42928">
    <property type="entry name" value="TRICARBOXYLATE-BINDING PROTEIN"/>
    <property type="match status" value="1"/>
</dbReference>
<dbReference type="Gene3D" id="3.40.190.150">
    <property type="entry name" value="Bordetella uptake gene, domain 1"/>
    <property type="match status" value="1"/>
</dbReference>
<dbReference type="PIRSF" id="PIRSF017082">
    <property type="entry name" value="YflP"/>
    <property type="match status" value="1"/>
</dbReference>
<evidence type="ECO:0000256" key="1">
    <source>
        <dbReference type="ARBA" id="ARBA00006987"/>
    </source>
</evidence>
<reference evidence="3 4" key="1">
    <citation type="submission" date="2020-09" db="EMBL/GenBank/DDBJ databases">
        <title>Roseomonas.</title>
        <authorList>
            <person name="Zhu W."/>
        </authorList>
    </citation>
    <scope>NUCLEOTIDE SEQUENCE [LARGE SCALE GENOMIC DNA]</scope>
    <source>
        <strain evidence="3 4">573</strain>
    </source>
</reference>
<dbReference type="InterPro" id="IPR005064">
    <property type="entry name" value="BUG"/>
</dbReference>
<proteinExistence type="inferred from homology"/>
<comment type="caution">
    <text evidence="3">The sequence shown here is derived from an EMBL/GenBank/DDBJ whole genome shotgun (WGS) entry which is preliminary data.</text>
</comment>
<accession>A0ABS3KY96</accession>
<keyword evidence="2" id="KW-0732">Signal</keyword>
<name>A0ABS3KY96_9PROT</name>
<evidence type="ECO:0000313" key="4">
    <source>
        <dbReference type="Proteomes" id="UP001518989"/>
    </source>
</evidence>
<dbReference type="CDD" id="cd07012">
    <property type="entry name" value="PBP2_Bug_TTT"/>
    <property type="match status" value="1"/>
</dbReference>
<sequence>MQPGSVIPVPFGRRAALAGAAALLATPALAQPRAAGPIRLVVGFPPGGSGDIFARLVADPLREELGRTVIVENRPGAGGLTAAEYALRAPADGSVLMMHTGSSAVSAPIARKVPPYDPVHDFSWVALLSEAPFALALNPRLPATDLKGFIAYAKARPGQLSYSSAGIGTTVHLAAEAFNDAAGIQVLHIPYQGSGPAITDAINGTVAYNVETFGTLLPHHKGGALRIVSAMAAERTAISPETPTMREDGIDVTAGTYNLLAAPPNTPREVLAPVAAAIGRVMARPAVQAQLQGLGIAGVTQSDPDGARRFVSAEIARWTPVVHRLRLAL</sequence>
<dbReference type="PANTHER" id="PTHR42928:SF5">
    <property type="entry name" value="BLR1237 PROTEIN"/>
    <property type="match status" value="1"/>
</dbReference>
<organism evidence="3 4">
    <name type="scientific">Roseomonas haemaphysalidis</name>
    <dbReference type="NCBI Taxonomy" id="2768162"/>
    <lineage>
        <taxon>Bacteria</taxon>
        <taxon>Pseudomonadati</taxon>
        <taxon>Pseudomonadota</taxon>
        <taxon>Alphaproteobacteria</taxon>
        <taxon>Acetobacterales</taxon>
        <taxon>Roseomonadaceae</taxon>
        <taxon>Roseomonas</taxon>
    </lineage>
</organism>
<dbReference type="InterPro" id="IPR042100">
    <property type="entry name" value="Bug_dom1"/>
</dbReference>
<dbReference type="Proteomes" id="UP001518989">
    <property type="component" value="Unassembled WGS sequence"/>
</dbReference>
<gene>
    <name evidence="3" type="ORF">IAI61_19925</name>
</gene>
<dbReference type="EMBL" id="JACTNG010000014">
    <property type="protein sequence ID" value="MBO1081306.1"/>
    <property type="molecule type" value="Genomic_DNA"/>
</dbReference>
<evidence type="ECO:0000256" key="2">
    <source>
        <dbReference type="SAM" id="SignalP"/>
    </source>
</evidence>
<feature type="chain" id="PRO_5045520564" evidence="2">
    <location>
        <begin position="31"/>
        <end position="329"/>
    </location>
</feature>
<protein>
    <submittedName>
        <fullName evidence="3">Tripartite tricarboxylate transporter substrate binding protein</fullName>
    </submittedName>
</protein>
<feature type="signal peptide" evidence="2">
    <location>
        <begin position="1"/>
        <end position="30"/>
    </location>
</feature>
<comment type="similarity">
    <text evidence="1">Belongs to the UPF0065 (bug) family.</text>
</comment>
<dbReference type="Pfam" id="PF03401">
    <property type="entry name" value="TctC"/>
    <property type="match status" value="1"/>
</dbReference>
<evidence type="ECO:0000313" key="3">
    <source>
        <dbReference type="EMBL" id="MBO1081306.1"/>
    </source>
</evidence>
<keyword evidence="4" id="KW-1185">Reference proteome</keyword>